<proteinExistence type="predicted"/>
<dbReference type="Pfam" id="PF01243">
    <property type="entry name" value="PNPOx_N"/>
    <property type="match status" value="1"/>
</dbReference>
<protein>
    <submittedName>
        <fullName evidence="3">TIGR03668 family PPOX class F420-dependent oxidoreductase</fullName>
    </submittedName>
</protein>
<keyword evidence="1" id="KW-0560">Oxidoreductase</keyword>
<dbReference type="RefSeq" id="WP_378533312.1">
    <property type="nucleotide sequence ID" value="NZ_JBHSBH010000008.1"/>
</dbReference>
<name>A0ABV8FNA4_9ACTN</name>
<dbReference type="InterPro" id="IPR012349">
    <property type="entry name" value="Split_barrel_FMN-bd"/>
</dbReference>
<gene>
    <name evidence="3" type="ORF">ACFOVU_13145</name>
</gene>
<feature type="domain" description="Pyridoxamine 5'-phosphate oxidase N-terminal" evidence="2">
    <location>
        <begin position="6"/>
        <end position="135"/>
    </location>
</feature>
<keyword evidence="4" id="KW-1185">Reference proteome</keyword>
<reference evidence="4" key="1">
    <citation type="journal article" date="2019" name="Int. J. Syst. Evol. Microbiol.">
        <title>The Global Catalogue of Microorganisms (GCM) 10K type strain sequencing project: providing services to taxonomists for standard genome sequencing and annotation.</title>
        <authorList>
            <consortium name="The Broad Institute Genomics Platform"/>
            <consortium name="The Broad Institute Genome Sequencing Center for Infectious Disease"/>
            <person name="Wu L."/>
            <person name="Ma J."/>
        </authorList>
    </citation>
    <scope>NUCLEOTIDE SEQUENCE [LARGE SCALE GENOMIC DNA]</scope>
    <source>
        <strain evidence="4">TBRC 1826</strain>
    </source>
</reference>
<dbReference type="PANTHER" id="PTHR35176:SF2">
    <property type="entry name" value="F420H(2)-DEPENDENT REDUCTASE RV1155"/>
    <property type="match status" value="1"/>
</dbReference>
<dbReference type="InterPro" id="IPR019967">
    <property type="entry name" value="F420-dep_enz_PPOX_Rv0121"/>
</dbReference>
<dbReference type="Proteomes" id="UP001595847">
    <property type="component" value="Unassembled WGS sequence"/>
</dbReference>
<organism evidence="3 4">
    <name type="scientific">Nocardiopsis sediminis</name>
    <dbReference type="NCBI Taxonomy" id="1778267"/>
    <lineage>
        <taxon>Bacteria</taxon>
        <taxon>Bacillati</taxon>
        <taxon>Actinomycetota</taxon>
        <taxon>Actinomycetes</taxon>
        <taxon>Streptosporangiales</taxon>
        <taxon>Nocardiopsidaceae</taxon>
        <taxon>Nocardiopsis</taxon>
    </lineage>
</organism>
<evidence type="ECO:0000259" key="2">
    <source>
        <dbReference type="Pfam" id="PF01243"/>
    </source>
</evidence>
<sequence>MRWSGDHCRDVFGRRRVARLATSGPDGRPHLVPVVFALHGDTIAMAVDAKPKRTAHLKRLANIRANPNVCLLADEYDDDWRQLWWVRADGAARIVESGRERGAAIARLAERYRQYRTAPPEGAVVLVSVHRWSGWSAE</sequence>
<dbReference type="InterPro" id="IPR052019">
    <property type="entry name" value="F420H2_bilvrd_red/Heme_oxyg"/>
</dbReference>
<dbReference type="EMBL" id="JBHSBH010000008">
    <property type="protein sequence ID" value="MFC3996869.1"/>
    <property type="molecule type" value="Genomic_DNA"/>
</dbReference>
<evidence type="ECO:0000313" key="4">
    <source>
        <dbReference type="Proteomes" id="UP001595847"/>
    </source>
</evidence>
<evidence type="ECO:0000313" key="3">
    <source>
        <dbReference type="EMBL" id="MFC3996869.1"/>
    </source>
</evidence>
<evidence type="ECO:0000256" key="1">
    <source>
        <dbReference type="ARBA" id="ARBA00023002"/>
    </source>
</evidence>
<dbReference type="InterPro" id="IPR011576">
    <property type="entry name" value="Pyridox_Oxase_N"/>
</dbReference>
<accession>A0ABV8FNA4</accession>
<comment type="caution">
    <text evidence="3">The sequence shown here is derived from an EMBL/GenBank/DDBJ whole genome shotgun (WGS) entry which is preliminary data.</text>
</comment>
<dbReference type="NCBIfam" id="TIGR03668">
    <property type="entry name" value="Rv0121_F420"/>
    <property type="match status" value="1"/>
</dbReference>
<dbReference type="PANTHER" id="PTHR35176">
    <property type="entry name" value="HEME OXYGENASE HI_0854-RELATED"/>
    <property type="match status" value="1"/>
</dbReference>
<dbReference type="Gene3D" id="2.30.110.10">
    <property type="entry name" value="Electron Transport, Fmn-binding Protein, Chain A"/>
    <property type="match status" value="1"/>
</dbReference>
<dbReference type="SUPFAM" id="SSF50475">
    <property type="entry name" value="FMN-binding split barrel"/>
    <property type="match status" value="1"/>
</dbReference>